<evidence type="ECO:0000313" key="1">
    <source>
        <dbReference type="EMBL" id="RHY03648.1"/>
    </source>
</evidence>
<gene>
    <name evidence="1" type="ORF">DYB25_011009</name>
    <name evidence="3" type="ORF">DYB26_015982</name>
    <name evidence="4" type="ORF">DYB31_003302</name>
    <name evidence="2" type="ORF">DYB36_007542</name>
</gene>
<dbReference type="EMBL" id="QUTE01014502">
    <property type="protein sequence ID" value="RHZ02145.1"/>
    <property type="molecule type" value="Genomic_DNA"/>
</dbReference>
<proteinExistence type="predicted"/>
<evidence type="ECO:0000313" key="5">
    <source>
        <dbReference type="Proteomes" id="UP000265427"/>
    </source>
</evidence>
<dbReference type="VEuPathDB" id="FungiDB:H257_12836"/>
<evidence type="ECO:0000313" key="4">
    <source>
        <dbReference type="EMBL" id="RHZ02145.1"/>
    </source>
</evidence>
<accession>A0A397ERV3</accession>
<dbReference type="EMBL" id="QUSZ01007028">
    <property type="protein sequence ID" value="RHY03793.1"/>
    <property type="molecule type" value="Genomic_DNA"/>
</dbReference>
<organism evidence="4 6">
    <name type="scientific">Aphanomyces astaci</name>
    <name type="common">Crayfish plague agent</name>
    <dbReference type="NCBI Taxonomy" id="112090"/>
    <lineage>
        <taxon>Eukaryota</taxon>
        <taxon>Sar</taxon>
        <taxon>Stramenopiles</taxon>
        <taxon>Oomycota</taxon>
        <taxon>Saprolegniomycetes</taxon>
        <taxon>Saprolegniales</taxon>
        <taxon>Verrucalvaceae</taxon>
        <taxon>Aphanomyces</taxon>
    </lineage>
</organism>
<dbReference type="Proteomes" id="UP000265427">
    <property type="component" value="Unassembled WGS sequence"/>
</dbReference>
<dbReference type="Proteomes" id="UP000286510">
    <property type="component" value="Unassembled WGS sequence"/>
</dbReference>
<name>A0A397ERV3_APHAT</name>
<sequence length="121" mass="13185">MNCVTGNFHGSVTPDALGTTLHINSQFHIQDIVEYEEPRGGRERVPVDKVVHVGPVSPRSEDSAMTSDWMPNVVVTGDAHVLASMVLSCLNAVEIKYMAKNEMMPTYGRLNDDAGHASKGF</sequence>
<comment type="caution">
    <text evidence="4">The sequence shown here is derived from an EMBL/GenBank/DDBJ whole genome shotgun (WGS) entry which is preliminary data.</text>
</comment>
<evidence type="ECO:0000313" key="3">
    <source>
        <dbReference type="EMBL" id="RHY90441.1"/>
    </source>
</evidence>
<dbReference type="Proteomes" id="UP000266196">
    <property type="component" value="Unassembled WGS sequence"/>
</dbReference>
<evidence type="ECO:0000313" key="7">
    <source>
        <dbReference type="Proteomes" id="UP000266239"/>
    </source>
</evidence>
<evidence type="ECO:0000313" key="6">
    <source>
        <dbReference type="Proteomes" id="UP000266196"/>
    </source>
</evidence>
<dbReference type="EMBL" id="QUTA01008451">
    <property type="protein sequence ID" value="RHY03648.1"/>
    <property type="molecule type" value="Genomic_DNA"/>
</dbReference>
<evidence type="ECO:0000313" key="8">
    <source>
        <dbReference type="Proteomes" id="UP000286510"/>
    </source>
</evidence>
<protein>
    <submittedName>
        <fullName evidence="4">Uncharacterized protein</fullName>
    </submittedName>
</protein>
<reference evidence="5 6" key="1">
    <citation type="submission" date="2018-08" db="EMBL/GenBank/DDBJ databases">
        <title>Aphanomyces genome sequencing and annotation.</title>
        <authorList>
            <person name="Minardi D."/>
            <person name="Oidtmann B."/>
            <person name="Van Der Giezen M."/>
            <person name="Studholme D.J."/>
        </authorList>
    </citation>
    <scope>NUCLEOTIDE SEQUENCE [LARGE SCALE GENOMIC DNA]</scope>
    <source>
        <strain evidence="4 6">197901</strain>
        <strain evidence="3 8">FDL457</strain>
        <strain evidence="2 5">Kv</strain>
        <strain evidence="1 7">Yx</strain>
    </source>
</reference>
<evidence type="ECO:0000313" key="2">
    <source>
        <dbReference type="EMBL" id="RHY03793.1"/>
    </source>
</evidence>
<dbReference type="EMBL" id="QUTF01022138">
    <property type="protein sequence ID" value="RHY90441.1"/>
    <property type="molecule type" value="Genomic_DNA"/>
</dbReference>
<dbReference type="AlphaFoldDB" id="A0A397ERV3"/>
<dbReference type="Proteomes" id="UP000266239">
    <property type="component" value="Unassembled WGS sequence"/>
</dbReference>